<dbReference type="InterPro" id="IPR045381">
    <property type="entry name" value="BRI1_island_dom"/>
</dbReference>
<comment type="subcellular location">
    <subcellularLocation>
        <location evidence="1">Cell membrane</location>
        <topology evidence="1">Single-pass type I membrane protein</topology>
    </subcellularLocation>
</comment>
<keyword evidence="5" id="KW-0732">Signal</keyword>
<keyword evidence="3" id="KW-0472">Membrane</keyword>
<dbReference type="InterPro" id="IPR032675">
    <property type="entry name" value="LRR_dom_sf"/>
</dbReference>
<name>A0AAE0E160_9ROSI</name>
<dbReference type="Pfam" id="PF00560">
    <property type="entry name" value="LRR_1"/>
    <property type="match status" value="2"/>
</dbReference>
<proteinExistence type="predicted"/>
<comment type="catalytic activity">
    <reaction evidence="9">
        <text>L-seryl-[protein] + ATP = O-phospho-L-seryl-[protein] + ADP + H(+)</text>
        <dbReference type="Rhea" id="RHEA:17989"/>
        <dbReference type="Rhea" id="RHEA-COMP:9863"/>
        <dbReference type="Rhea" id="RHEA-COMP:11604"/>
        <dbReference type="ChEBI" id="CHEBI:15378"/>
        <dbReference type="ChEBI" id="CHEBI:29999"/>
        <dbReference type="ChEBI" id="CHEBI:30616"/>
        <dbReference type="ChEBI" id="CHEBI:83421"/>
        <dbReference type="ChEBI" id="CHEBI:456216"/>
        <dbReference type="EC" id="2.7.11.1"/>
    </reaction>
</comment>
<keyword evidence="6" id="KW-0675">Receptor</keyword>
<evidence type="ECO:0000256" key="7">
    <source>
        <dbReference type="ARBA" id="ARBA00023180"/>
    </source>
</evidence>
<reference evidence="11" key="1">
    <citation type="journal article" date="2023" name="Plant J.">
        <title>Genome sequences and population genomics provide insights into the demographic history, inbreeding, and mutation load of two 'living fossil' tree species of Dipteronia.</title>
        <authorList>
            <person name="Feng Y."/>
            <person name="Comes H.P."/>
            <person name="Chen J."/>
            <person name="Zhu S."/>
            <person name="Lu R."/>
            <person name="Zhang X."/>
            <person name="Li P."/>
            <person name="Qiu J."/>
            <person name="Olsen K.M."/>
            <person name="Qiu Y."/>
        </authorList>
    </citation>
    <scope>NUCLEOTIDE SEQUENCE</scope>
    <source>
        <strain evidence="11">NBL</strain>
    </source>
</reference>
<dbReference type="SUPFAM" id="SSF52058">
    <property type="entry name" value="L domain-like"/>
    <property type="match status" value="1"/>
</dbReference>
<comment type="catalytic activity">
    <reaction evidence="8">
        <text>L-threonyl-[protein] + ATP = O-phospho-L-threonyl-[protein] + ADP + H(+)</text>
        <dbReference type="Rhea" id="RHEA:46608"/>
        <dbReference type="Rhea" id="RHEA-COMP:11060"/>
        <dbReference type="Rhea" id="RHEA-COMP:11605"/>
        <dbReference type="ChEBI" id="CHEBI:15378"/>
        <dbReference type="ChEBI" id="CHEBI:30013"/>
        <dbReference type="ChEBI" id="CHEBI:30616"/>
        <dbReference type="ChEBI" id="CHEBI:61977"/>
        <dbReference type="ChEBI" id="CHEBI:456216"/>
        <dbReference type="EC" id="2.7.11.1"/>
    </reaction>
</comment>
<evidence type="ECO:0000313" key="11">
    <source>
        <dbReference type="EMBL" id="KAK3200139.1"/>
    </source>
</evidence>
<dbReference type="Gene3D" id="3.80.10.10">
    <property type="entry name" value="Ribonuclease Inhibitor"/>
    <property type="match status" value="1"/>
</dbReference>
<evidence type="ECO:0000256" key="1">
    <source>
        <dbReference type="ARBA" id="ARBA00004251"/>
    </source>
</evidence>
<keyword evidence="4" id="KW-0808">Transferase</keyword>
<dbReference type="Gene3D" id="3.30.1490.310">
    <property type="match status" value="1"/>
</dbReference>
<keyword evidence="4" id="KW-0418">Kinase</keyword>
<protein>
    <recommendedName>
        <fullName evidence="2">non-specific serine/threonine protein kinase</fullName>
        <ecNumber evidence="2">2.7.11.1</ecNumber>
    </recommendedName>
</protein>
<gene>
    <name evidence="11" type="ORF">Dsin_023554</name>
</gene>
<evidence type="ECO:0000256" key="9">
    <source>
        <dbReference type="ARBA" id="ARBA00048679"/>
    </source>
</evidence>
<feature type="domain" description="Brassinosteroid receptor BRI1 island" evidence="10">
    <location>
        <begin position="6"/>
        <end position="65"/>
    </location>
</feature>
<dbReference type="InterPro" id="IPR051848">
    <property type="entry name" value="PGIP"/>
</dbReference>
<dbReference type="EC" id="2.7.11.1" evidence="2"/>
<comment type="caution">
    <text evidence="11">The sequence shown here is derived from an EMBL/GenBank/DDBJ whole genome shotgun (WGS) entry which is preliminary data.</text>
</comment>
<accession>A0AAE0E160</accession>
<dbReference type="EMBL" id="JANJYJ010000007">
    <property type="protein sequence ID" value="KAK3200139.1"/>
    <property type="molecule type" value="Genomic_DNA"/>
</dbReference>
<evidence type="ECO:0000256" key="8">
    <source>
        <dbReference type="ARBA" id="ARBA00047899"/>
    </source>
</evidence>
<evidence type="ECO:0000256" key="6">
    <source>
        <dbReference type="ARBA" id="ARBA00023170"/>
    </source>
</evidence>
<keyword evidence="12" id="KW-1185">Reference proteome</keyword>
<dbReference type="Proteomes" id="UP001281410">
    <property type="component" value="Unassembled WGS sequence"/>
</dbReference>
<sequence length="117" mass="13077">MMAKALSGILFGNTLVFVRNVGSYCKGVGGLLEFTGIRPERLLEIPTLKSYDFTRMYSGAVPSLFTQYQTLEYLDLSYNEHRGKIPDEIAEMIALQVLELAHNQFSGEIPSSLKRVA</sequence>
<keyword evidence="3" id="KW-1003">Cell membrane</keyword>
<organism evidence="11 12">
    <name type="scientific">Dipteronia sinensis</name>
    <dbReference type="NCBI Taxonomy" id="43782"/>
    <lineage>
        <taxon>Eukaryota</taxon>
        <taxon>Viridiplantae</taxon>
        <taxon>Streptophyta</taxon>
        <taxon>Embryophyta</taxon>
        <taxon>Tracheophyta</taxon>
        <taxon>Spermatophyta</taxon>
        <taxon>Magnoliopsida</taxon>
        <taxon>eudicotyledons</taxon>
        <taxon>Gunneridae</taxon>
        <taxon>Pentapetalae</taxon>
        <taxon>rosids</taxon>
        <taxon>malvids</taxon>
        <taxon>Sapindales</taxon>
        <taxon>Sapindaceae</taxon>
        <taxon>Hippocastanoideae</taxon>
        <taxon>Acereae</taxon>
        <taxon>Dipteronia</taxon>
    </lineage>
</organism>
<dbReference type="PANTHER" id="PTHR48059">
    <property type="entry name" value="POLYGALACTURONASE INHIBITOR 1"/>
    <property type="match status" value="1"/>
</dbReference>
<dbReference type="GO" id="GO:0004674">
    <property type="term" value="F:protein serine/threonine kinase activity"/>
    <property type="evidence" value="ECO:0007669"/>
    <property type="project" value="UniProtKB-KW"/>
</dbReference>
<dbReference type="Pfam" id="PF20141">
    <property type="entry name" value="Island"/>
    <property type="match status" value="1"/>
</dbReference>
<keyword evidence="7" id="KW-0325">Glycoprotein</keyword>
<evidence type="ECO:0000256" key="5">
    <source>
        <dbReference type="ARBA" id="ARBA00022729"/>
    </source>
</evidence>
<dbReference type="InterPro" id="IPR001611">
    <property type="entry name" value="Leu-rich_rpt"/>
</dbReference>
<evidence type="ECO:0000313" key="12">
    <source>
        <dbReference type="Proteomes" id="UP001281410"/>
    </source>
</evidence>
<keyword evidence="4" id="KW-0723">Serine/threonine-protein kinase</keyword>
<dbReference type="AlphaFoldDB" id="A0AAE0E160"/>
<evidence type="ECO:0000259" key="10">
    <source>
        <dbReference type="Pfam" id="PF20141"/>
    </source>
</evidence>
<dbReference type="PANTHER" id="PTHR48059:SF30">
    <property type="entry name" value="OS06G0587000 PROTEIN"/>
    <property type="match status" value="1"/>
</dbReference>
<evidence type="ECO:0000256" key="4">
    <source>
        <dbReference type="ARBA" id="ARBA00022527"/>
    </source>
</evidence>
<evidence type="ECO:0000256" key="2">
    <source>
        <dbReference type="ARBA" id="ARBA00012513"/>
    </source>
</evidence>
<dbReference type="GO" id="GO:0005886">
    <property type="term" value="C:plasma membrane"/>
    <property type="evidence" value="ECO:0007669"/>
    <property type="project" value="UniProtKB-SubCell"/>
</dbReference>
<evidence type="ECO:0000256" key="3">
    <source>
        <dbReference type="ARBA" id="ARBA00022475"/>
    </source>
</evidence>